<protein>
    <submittedName>
        <fullName evidence="2">Type I toxin-antitoxin system Fst family toxin</fullName>
    </submittedName>
</protein>
<comment type="caution">
    <text evidence="2">The sequence shown here is derived from an EMBL/GenBank/DDBJ whole genome shotgun (WGS) entry which is preliminary data.</text>
</comment>
<dbReference type="RefSeq" id="WP_156964971.1">
    <property type="nucleotide sequence ID" value="NZ_JABEVU030000001.1"/>
</dbReference>
<proteinExistence type="predicted"/>
<name>A0ABT4YI79_9STAP</name>
<feature type="transmembrane region" description="Helical" evidence="1">
    <location>
        <begin position="6"/>
        <end position="26"/>
    </location>
</feature>
<keyword evidence="1" id="KW-0472">Membrane</keyword>
<gene>
    <name evidence="2" type="ORF">F7P68_0008315</name>
</gene>
<reference evidence="2" key="2">
    <citation type="submission" date="2022-12" db="EMBL/GenBank/DDBJ databases">
        <title>Genome analysis and biological profiling of marine Salinicoccus roseus MOSEL-ME25.</title>
        <authorList>
            <person name="Mirza F.T."/>
            <person name="Xie Y."/>
            <person name="Shinwari Z.K."/>
        </authorList>
    </citation>
    <scope>NUCLEOTIDE SEQUENCE</scope>
    <source>
        <strain evidence="2">MOSEL-ME25</strain>
    </source>
</reference>
<organism evidence="2 3">
    <name type="scientific">Salinicoccus roseus</name>
    <dbReference type="NCBI Taxonomy" id="45670"/>
    <lineage>
        <taxon>Bacteria</taxon>
        <taxon>Bacillati</taxon>
        <taxon>Bacillota</taxon>
        <taxon>Bacilli</taxon>
        <taxon>Bacillales</taxon>
        <taxon>Staphylococcaceae</taxon>
        <taxon>Salinicoccus</taxon>
    </lineage>
</organism>
<evidence type="ECO:0000256" key="1">
    <source>
        <dbReference type="SAM" id="Phobius"/>
    </source>
</evidence>
<keyword evidence="1" id="KW-1133">Transmembrane helix</keyword>
<dbReference type="EMBL" id="JABEVU030000001">
    <property type="protein sequence ID" value="MDB0580536.1"/>
    <property type="molecule type" value="Genomic_DNA"/>
</dbReference>
<reference evidence="2" key="1">
    <citation type="submission" date="2020-04" db="EMBL/GenBank/DDBJ databases">
        <authorList>
            <person name="Tanveer F."/>
            <person name="Xie Y."/>
            <person name="Shinwari Z.K."/>
        </authorList>
    </citation>
    <scope>NUCLEOTIDE SEQUENCE</scope>
    <source>
        <strain evidence="2">MOSEL-ME25</strain>
    </source>
</reference>
<evidence type="ECO:0000313" key="2">
    <source>
        <dbReference type="EMBL" id="MDB0580536.1"/>
    </source>
</evidence>
<keyword evidence="3" id="KW-1185">Reference proteome</keyword>
<dbReference type="NCBIfam" id="NF033608">
    <property type="entry name" value="type_I_tox_Fst"/>
    <property type="match status" value="1"/>
</dbReference>
<sequence length="31" mass="3563">MYSTLFEVLVAPVITGVTLTLFAYWLNNRDD</sequence>
<dbReference type="GeneID" id="77846508"/>
<dbReference type="Proteomes" id="UP000527860">
    <property type="component" value="Unassembled WGS sequence"/>
</dbReference>
<keyword evidence="1" id="KW-0812">Transmembrane</keyword>
<accession>A0ABT4YI79</accession>
<evidence type="ECO:0000313" key="3">
    <source>
        <dbReference type="Proteomes" id="UP000527860"/>
    </source>
</evidence>